<evidence type="ECO:0000256" key="4">
    <source>
        <dbReference type="PROSITE-ProRule" id="PRU00023"/>
    </source>
</evidence>
<evidence type="ECO:0000313" key="6">
    <source>
        <dbReference type="EnsemblPlants" id="AET2Gv20303500.7"/>
    </source>
</evidence>
<evidence type="ECO:0000256" key="5">
    <source>
        <dbReference type="SAM" id="MobiDB-lite"/>
    </source>
</evidence>
<evidence type="ECO:0000313" key="7">
    <source>
        <dbReference type="Proteomes" id="UP000015105"/>
    </source>
</evidence>
<dbReference type="InterPro" id="IPR002110">
    <property type="entry name" value="Ankyrin_rpt"/>
</dbReference>
<organism evidence="6 7">
    <name type="scientific">Aegilops tauschii subsp. strangulata</name>
    <name type="common">Goatgrass</name>
    <dbReference type="NCBI Taxonomy" id="200361"/>
    <lineage>
        <taxon>Eukaryota</taxon>
        <taxon>Viridiplantae</taxon>
        <taxon>Streptophyta</taxon>
        <taxon>Embryophyta</taxon>
        <taxon>Tracheophyta</taxon>
        <taxon>Spermatophyta</taxon>
        <taxon>Magnoliopsida</taxon>
        <taxon>Liliopsida</taxon>
        <taxon>Poales</taxon>
        <taxon>Poaceae</taxon>
        <taxon>BOP clade</taxon>
        <taxon>Pooideae</taxon>
        <taxon>Triticodae</taxon>
        <taxon>Triticeae</taxon>
        <taxon>Triticinae</taxon>
        <taxon>Aegilops</taxon>
    </lineage>
</organism>
<dbReference type="PANTHER" id="PTHR24136:SF40">
    <property type="entry name" value="GENOME ASSEMBLY, CHROMOSOME: II"/>
    <property type="match status" value="1"/>
</dbReference>
<dbReference type="InterPro" id="IPR051573">
    <property type="entry name" value="Ankyrin-SOCS_box_domain"/>
</dbReference>
<comment type="similarity">
    <text evidence="1">Belongs to the ankyrin SOCS box (ASB) family.</text>
</comment>
<dbReference type="GO" id="GO:0045732">
    <property type="term" value="P:positive regulation of protein catabolic process"/>
    <property type="evidence" value="ECO:0007669"/>
    <property type="project" value="TreeGrafter"/>
</dbReference>
<protein>
    <submittedName>
        <fullName evidence="6">Uncharacterized protein</fullName>
    </submittedName>
</protein>
<feature type="repeat" description="ANK" evidence="4">
    <location>
        <begin position="225"/>
        <end position="257"/>
    </location>
</feature>
<proteinExistence type="inferred from homology"/>
<dbReference type="Pfam" id="PF00023">
    <property type="entry name" value="Ank"/>
    <property type="match status" value="1"/>
</dbReference>
<dbReference type="PROSITE" id="PS50088">
    <property type="entry name" value="ANK_REPEAT"/>
    <property type="match status" value="1"/>
</dbReference>
<dbReference type="PANTHER" id="PTHR24136">
    <property type="entry name" value="SOWAH (DROSOPHILA) HOMOLOG"/>
    <property type="match status" value="1"/>
</dbReference>
<keyword evidence="2" id="KW-0677">Repeat</keyword>
<evidence type="ECO:0000256" key="2">
    <source>
        <dbReference type="ARBA" id="ARBA00022737"/>
    </source>
</evidence>
<reference evidence="7" key="1">
    <citation type="journal article" date="2014" name="Science">
        <title>Ancient hybridizations among the ancestral genomes of bread wheat.</title>
        <authorList>
            <consortium name="International Wheat Genome Sequencing Consortium,"/>
            <person name="Marcussen T."/>
            <person name="Sandve S.R."/>
            <person name="Heier L."/>
            <person name="Spannagl M."/>
            <person name="Pfeifer M."/>
            <person name="Jakobsen K.S."/>
            <person name="Wulff B.B."/>
            <person name="Steuernagel B."/>
            <person name="Mayer K.F."/>
            <person name="Olsen O.A."/>
        </authorList>
    </citation>
    <scope>NUCLEOTIDE SEQUENCE [LARGE SCALE GENOMIC DNA]</scope>
    <source>
        <strain evidence="7">cv. AL8/78</strain>
    </source>
</reference>
<reference evidence="6" key="5">
    <citation type="journal article" date="2021" name="G3 (Bethesda)">
        <title>Aegilops tauschii genome assembly Aet v5.0 features greater sequence contiguity and improved annotation.</title>
        <authorList>
            <person name="Wang L."/>
            <person name="Zhu T."/>
            <person name="Rodriguez J.C."/>
            <person name="Deal K.R."/>
            <person name="Dubcovsky J."/>
            <person name="McGuire P.E."/>
            <person name="Lux T."/>
            <person name="Spannagl M."/>
            <person name="Mayer K.F.X."/>
            <person name="Baldrich P."/>
            <person name="Meyers B.C."/>
            <person name="Huo N."/>
            <person name="Gu Y.Q."/>
            <person name="Zhou H."/>
            <person name="Devos K.M."/>
            <person name="Bennetzen J.L."/>
            <person name="Unver T."/>
            <person name="Budak H."/>
            <person name="Gulick P.J."/>
            <person name="Galiba G."/>
            <person name="Kalapos B."/>
            <person name="Nelson D.R."/>
            <person name="Li P."/>
            <person name="You F.M."/>
            <person name="Luo M.C."/>
            <person name="Dvorak J."/>
        </authorList>
    </citation>
    <scope>NUCLEOTIDE SEQUENCE [LARGE SCALE GENOMIC DNA]</scope>
    <source>
        <strain evidence="6">cv. AL8/78</strain>
    </source>
</reference>
<evidence type="ECO:0000256" key="3">
    <source>
        <dbReference type="ARBA" id="ARBA00023043"/>
    </source>
</evidence>
<dbReference type="EnsemblPlants" id="AET2Gv20303500.7">
    <property type="protein sequence ID" value="AET2Gv20303500.7"/>
    <property type="gene ID" value="AET2Gv20303500"/>
</dbReference>
<dbReference type="InterPro" id="IPR036770">
    <property type="entry name" value="Ankyrin_rpt-contain_sf"/>
</dbReference>
<dbReference type="AlphaFoldDB" id="A0A453AYT0"/>
<dbReference type="Proteomes" id="UP000015105">
    <property type="component" value="Chromosome 2D"/>
</dbReference>
<name>A0A453AYT0_AEGTS</name>
<keyword evidence="3 4" id="KW-0040">ANK repeat</keyword>
<dbReference type="Gramene" id="AET2Gv20303500.7">
    <property type="protein sequence ID" value="AET2Gv20303500.7"/>
    <property type="gene ID" value="AET2Gv20303500"/>
</dbReference>
<dbReference type="STRING" id="200361.A0A453AYT0"/>
<feature type="region of interest" description="Disordered" evidence="5">
    <location>
        <begin position="17"/>
        <end position="116"/>
    </location>
</feature>
<dbReference type="GO" id="GO:0016567">
    <property type="term" value="P:protein ubiquitination"/>
    <property type="evidence" value="ECO:0007669"/>
    <property type="project" value="TreeGrafter"/>
</dbReference>
<keyword evidence="7" id="KW-1185">Reference proteome</keyword>
<reference evidence="6" key="3">
    <citation type="journal article" date="2017" name="Nature">
        <title>Genome sequence of the progenitor of the wheat D genome Aegilops tauschii.</title>
        <authorList>
            <person name="Luo M.C."/>
            <person name="Gu Y.Q."/>
            <person name="Puiu D."/>
            <person name="Wang H."/>
            <person name="Twardziok S.O."/>
            <person name="Deal K.R."/>
            <person name="Huo N."/>
            <person name="Zhu T."/>
            <person name="Wang L."/>
            <person name="Wang Y."/>
            <person name="McGuire P.E."/>
            <person name="Liu S."/>
            <person name="Long H."/>
            <person name="Ramasamy R.K."/>
            <person name="Rodriguez J.C."/>
            <person name="Van S.L."/>
            <person name="Yuan L."/>
            <person name="Wang Z."/>
            <person name="Xia Z."/>
            <person name="Xiao L."/>
            <person name="Anderson O.D."/>
            <person name="Ouyang S."/>
            <person name="Liang Y."/>
            <person name="Zimin A.V."/>
            <person name="Pertea G."/>
            <person name="Qi P."/>
            <person name="Bennetzen J.L."/>
            <person name="Dai X."/>
            <person name="Dawson M.W."/>
            <person name="Muller H.G."/>
            <person name="Kugler K."/>
            <person name="Rivarola-Duarte L."/>
            <person name="Spannagl M."/>
            <person name="Mayer K.F.X."/>
            <person name="Lu F.H."/>
            <person name="Bevan M.W."/>
            <person name="Leroy P."/>
            <person name="Li P."/>
            <person name="You F.M."/>
            <person name="Sun Q."/>
            <person name="Liu Z."/>
            <person name="Lyons E."/>
            <person name="Wicker T."/>
            <person name="Salzberg S.L."/>
            <person name="Devos K.M."/>
            <person name="Dvorak J."/>
        </authorList>
    </citation>
    <scope>NUCLEOTIDE SEQUENCE [LARGE SCALE GENOMIC DNA]</scope>
    <source>
        <strain evidence="6">cv. AL8/78</strain>
    </source>
</reference>
<feature type="compositionally biased region" description="Polar residues" evidence="5">
    <location>
        <begin position="59"/>
        <end position="69"/>
    </location>
</feature>
<sequence>AVQLPLRALCPFALCRHRDTRKPPSGPSAPATDGASVPKLQPNINISSTPPRHEEEQTGELTYQANSAPMETVHTKEAMGTTCPEDNGQGKDGSTTDEQYDPRIPPSPPSDLKSLKEWPNKTSAIPANSRATSTIIPDGTPQWVPDIFFDILPHLRPILKRDSVRSFLRFLNQNGRDMTLGYIIKPEALNELVIANALRCAKVVLVGKNAELHGFRADPNCMTQFGFFPLHLAAEMFSVDMIELLLHHGTSANLHTSGALVIDNLLPVHVAVENTCLHKYLEDSLHPNRENMGYSHADINYILKLIHILCLPEMKLFLDTIRLLAKHTDNLSDEVCNYIIDGKLIQTAVLLLAAQEQIRGVSSPKKDLNSKPDEFAIITNCVVGKITSIQLEMCQKGKELEPLEAKKKLFDMTLTLVHVISQAGEALDSYIRDHPKLAASFYQDRALTWKVPCIIPISHVEVLEHVSLILKDYGLCSGEGIDIGNLCPYENVVSSEELPRKLGPMARMKAGTDEPCLENVKAKGKKGPRGWELKLARRSFFPYWRSVLTSQFHVKEDINSLNKSTRHVSTKSTRCRYLICSGGA</sequence>
<evidence type="ECO:0000256" key="1">
    <source>
        <dbReference type="ARBA" id="ARBA00005949"/>
    </source>
</evidence>
<reference evidence="7" key="2">
    <citation type="journal article" date="2017" name="Nat. Plants">
        <title>The Aegilops tauschii genome reveals multiple impacts of transposons.</title>
        <authorList>
            <person name="Zhao G."/>
            <person name="Zou C."/>
            <person name="Li K."/>
            <person name="Wang K."/>
            <person name="Li T."/>
            <person name="Gao L."/>
            <person name="Zhang X."/>
            <person name="Wang H."/>
            <person name="Yang Z."/>
            <person name="Liu X."/>
            <person name="Jiang W."/>
            <person name="Mao L."/>
            <person name="Kong X."/>
            <person name="Jiao Y."/>
            <person name="Jia J."/>
        </authorList>
    </citation>
    <scope>NUCLEOTIDE SEQUENCE [LARGE SCALE GENOMIC DNA]</scope>
    <source>
        <strain evidence="7">cv. AL8/78</strain>
    </source>
</reference>
<reference evidence="6" key="4">
    <citation type="submission" date="2019-03" db="UniProtKB">
        <authorList>
            <consortium name="EnsemblPlants"/>
        </authorList>
    </citation>
    <scope>IDENTIFICATION</scope>
</reference>
<dbReference type="Gene3D" id="1.25.40.20">
    <property type="entry name" value="Ankyrin repeat-containing domain"/>
    <property type="match status" value="1"/>
</dbReference>
<dbReference type="SUPFAM" id="SSF48403">
    <property type="entry name" value="Ankyrin repeat"/>
    <property type="match status" value="1"/>
</dbReference>
<dbReference type="PROSITE" id="PS50297">
    <property type="entry name" value="ANK_REP_REGION"/>
    <property type="match status" value="1"/>
</dbReference>
<accession>A0A453AYT0</accession>